<dbReference type="SUPFAM" id="SSF51735">
    <property type="entry name" value="NAD(P)-binding Rossmann-fold domains"/>
    <property type="match status" value="1"/>
</dbReference>
<evidence type="ECO:0000256" key="1">
    <source>
        <dbReference type="ARBA" id="ARBA00007637"/>
    </source>
</evidence>
<organism evidence="3 4">
    <name type="scientific">Candidatus Nealsonbacteria bacterium RIFCSPHIGHO2_01_FULL_43_31</name>
    <dbReference type="NCBI Taxonomy" id="1801665"/>
    <lineage>
        <taxon>Bacteria</taxon>
        <taxon>Candidatus Nealsoniibacteriota</taxon>
    </lineage>
</organism>
<protein>
    <submittedName>
        <fullName evidence="3">NAD-dependent epimerase</fullName>
    </submittedName>
</protein>
<dbReference type="EMBL" id="MHMA01000029">
    <property type="protein sequence ID" value="OGZ20004.1"/>
    <property type="molecule type" value="Genomic_DNA"/>
</dbReference>
<evidence type="ECO:0000313" key="4">
    <source>
        <dbReference type="Proteomes" id="UP000178721"/>
    </source>
</evidence>
<dbReference type="InterPro" id="IPR036291">
    <property type="entry name" value="NAD(P)-bd_dom_sf"/>
</dbReference>
<dbReference type="PRINTS" id="PR01713">
    <property type="entry name" value="NUCEPIMERASE"/>
</dbReference>
<comment type="caution">
    <text evidence="3">The sequence shown here is derived from an EMBL/GenBank/DDBJ whole genome shotgun (WGS) entry which is preliminary data.</text>
</comment>
<gene>
    <name evidence="3" type="ORF">A2654_02195</name>
</gene>
<feature type="domain" description="NAD-dependent epimerase/dehydratase" evidence="2">
    <location>
        <begin position="11"/>
        <end position="251"/>
    </location>
</feature>
<evidence type="ECO:0000259" key="2">
    <source>
        <dbReference type="Pfam" id="PF01370"/>
    </source>
</evidence>
<name>A0A1G2E2D8_9BACT</name>
<dbReference type="Pfam" id="PF01370">
    <property type="entry name" value="Epimerase"/>
    <property type="match status" value="1"/>
</dbReference>
<accession>A0A1G2E2D8</accession>
<dbReference type="Gene3D" id="3.90.25.10">
    <property type="entry name" value="UDP-galactose 4-epimerase, domain 1"/>
    <property type="match status" value="1"/>
</dbReference>
<sequence>MVHPTFKGKKALITGGLGFIGSNLARALVDSGAEVSIVDCLLPEGGGNLFNVDDFKSRVKINTNDIRDAKIMEDLVRGQDMIFDLAAQVGHLESMEDPFTDLDINTRGQLVILEACRHFNPGVKIVFASTRQIYGKAQYLPVDEKHPANPPDINGIHKLAGENYHLLYNKAYGLKSCILRLTNVYGPGQLMKHEKHGFIARFIKSVIEGKSFDIYGPGTQLRDLNYIDDVVEAFLLAGENEKSFGEVFNLGHPQPISILDTAKFLVELAGQGSFKVIQPNSERQKIDIGDYYGDFSKIEKTLGWRPNVSPKEGFKKTLEYYEKNKKHYWK</sequence>
<proteinExistence type="inferred from homology"/>
<evidence type="ECO:0000313" key="3">
    <source>
        <dbReference type="EMBL" id="OGZ20004.1"/>
    </source>
</evidence>
<dbReference type="InterPro" id="IPR001509">
    <property type="entry name" value="Epimerase_deHydtase"/>
</dbReference>
<dbReference type="PANTHER" id="PTHR43000">
    <property type="entry name" value="DTDP-D-GLUCOSE 4,6-DEHYDRATASE-RELATED"/>
    <property type="match status" value="1"/>
</dbReference>
<comment type="similarity">
    <text evidence="1">Belongs to the NAD(P)-dependent epimerase/dehydratase family.</text>
</comment>
<reference evidence="3 4" key="1">
    <citation type="journal article" date="2016" name="Nat. Commun.">
        <title>Thousands of microbial genomes shed light on interconnected biogeochemical processes in an aquifer system.</title>
        <authorList>
            <person name="Anantharaman K."/>
            <person name="Brown C.T."/>
            <person name="Hug L.A."/>
            <person name="Sharon I."/>
            <person name="Castelle C.J."/>
            <person name="Probst A.J."/>
            <person name="Thomas B.C."/>
            <person name="Singh A."/>
            <person name="Wilkins M.J."/>
            <person name="Karaoz U."/>
            <person name="Brodie E.L."/>
            <person name="Williams K.H."/>
            <person name="Hubbard S.S."/>
            <person name="Banfield J.F."/>
        </authorList>
    </citation>
    <scope>NUCLEOTIDE SEQUENCE [LARGE SCALE GENOMIC DNA]</scope>
</reference>
<dbReference type="Proteomes" id="UP000178721">
    <property type="component" value="Unassembled WGS sequence"/>
</dbReference>
<dbReference type="Gene3D" id="3.40.50.720">
    <property type="entry name" value="NAD(P)-binding Rossmann-like Domain"/>
    <property type="match status" value="1"/>
</dbReference>
<dbReference type="AlphaFoldDB" id="A0A1G2E2D8"/>